<name>A0A6J6DYT6_9ZZZZ</name>
<evidence type="ECO:0000313" key="2">
    <source>
        <dbReference type="EMBL" id="CAB4568169.1"/>
    </source>
</evidence>
<feature type="region of interest" description="Disordered" evidence="1">
    <location>
        <begin position="20"/>
        <end position="56"/>
    </location>
</feature>
<dbReference type="EMBL" id="CAEZSR010000084">
    <property type="protein sequence ID" value="CAB4568169.1"/>
    <property type="molecule type" value="Genomic_DNA"/>
</dbReference>
<proteinExistence type="predicted"/>
<dbReference type="AlphaFoldDB" id="A0A6J6DYT6"/>
<dbReference type="GO" id="GO:0003677">
    <property type="term" value="F:DNA binding"/>
    <property type="evidence" value="ECO:0007669"/>
    <property type="project" value="InterPro"/>
</dbReference>
<accession>A0A6J6DYT6</accession>
<sequence>MGPRRGSGTGRVLGLVRRALHLVSPSRGREPSPAPRPGGRRDRSGGGGGPVATSGVLAGVELEYAPSMDGDPDPGEVVWTWVPYEDDPRQGKDRPVAIVGRRGRSLVGVALTSKRNDRVPQFGVGTGPWDREGRPSWAKLDRVIDVDPSGVRREGAVLAHDRYDGLVAALRREHAPRR</sequence>
<gene>
    <name evidence="2" type="ORF">UFOPK1493_02220</name>
</gene>
<dbReference type="SUPFAM" id="SSF50118">
    <property type="entry name" value="Cell growth inhibitor/plasmid maintenance toxic component"/>
    <property type="match status" value="1"/>
</dbReference>
<protein>
    <submittedName>
        <fullName evidence="2">Unannotated protein</fullName>
    </submittedName>
</protein>
<dbReference type="InterPro" id="IPR003477">
    <property type="entry name" value="PemK-like"/>
</dbReference>
<reference evidence="2" key="1">
    <citation type="submission" date="2020-05" db="EMBL/GenBank/DDBJ databases">
        <authorList>
            <person name="Chiriac C."/>
            <person name="Salcher M."/>
            <person name="Ghai R."/>
            <person name="Kavagutti S V."/>
        </authorList>
    </citation>
    <scope>NUCLEOTIDE SEQUENCE</scope>
</reference>
<evidence type="ECO:0000256" key="1">
    <source>
        <dbReference type="SAM" id="MobiDB-lite"/>
    </source>
</evidence>
<organism evidence="2">
    <name type="scientific">freshwater metagenome</name>
    <dbReference type="NCBI Taxonomy" id="449393"/>
    <lineage>
        <taxon>unclassified sequences</taxon>
        <taxon>metagenomes</taxon>
        <taxon>ecological metagenomes</taxon>
    </lineage>
</organism>
<dbReference type="Pfam" id="PF02452">
    <property type="entry name" value="PemK_toxin"/>
    <property type="match status" value="1"/>
</dbReference>